<dbReference type="InterPro" id="IPR041374">
    <property type="entry name" value="BaeRF_family12"/>
</dbReference>
<dbReference type="Proteomes" id="UP000237889">
    <property type="component" value="Chromosome"/>
</dbReference>
<dbReference type="EMBL" id="CP027668">
    <property type="protein sequence ID" value="AVO45855.1"/>
    <property type="molecule type" value="Genomic_DNA"/>
</dbReference>
<organism evidence="2 3">
    <name type="scientific">Phreatobacter cathodiphilus</name>
    <dbReference type="NCBI Taxonomy" id="1868589"/>
    <lineage>
        <taxon>Bacteria</taxon>
        <taxon>Pseudomonadati</taxon>
        <taxon>Pseudomonadota</taxon>
        <taxon>Alphaproteobacteria</taxon>
        <taxon>Hyphomicrobiales</taxon>
        <taxon>Phreatobacteraceae</taxon>
        <taxon>Phreatobacter</taxon>
    </lineage>
</organism>
<name>A0A2S0NCI3_9HYPH</name>
<evidence type="ECO:0000313" key="2">
    <source>
        <dbReference type="EMBL" id="AVO45855.1"/>
    </source>
</evidence>
<dbReference type="RefSeq" id="WP_106749196.1">
    <property type="nucleotide sequence ID" value="NZ_CP027668.1"/>
</dbReference>
<gene>
    <name evidence="2" type="ORF">C6569_12690</name>
</gene>
<evidence type="ECO:0000256" key="1">
    <source>
        <dbReference type="SAM" id="MobiDB-lite"/>
    </source>
</evidence>
<dbReference type="AlphaFoldDB" id="A0A2S0NCI3"/>
<proteinExistence type="predicted"/>
<evidence type="ECO:0000313" key="3">
    <source>
        <dbReference type="Proteomes" id="UP000237889"/>
    </source>
</evidence>
<dbReference type="Pfam" id="PF18856">
    <property type="entry name" value="baeRF_family12"/>
    <property type="match status" value="1"/>
</dbReference>
<keyword evidence="3" id="KW-1185">Reference proteome</keyword>
<sequence>MSEIRIPRDALVFVGDGTKALFLRNKGDAELVNLVVERIFEQDNPATRDQGTDRPGRSFASAGTHRSAMEETDWHQLAEDRFVGEVADTLYKHAHAGRYQSLIVVAPPKVLGSLRKAFHKEVSDKVSAEVPKELTSHPIHEIEKHLAA</sequence>
<dbReference type="OrthoDB" id="9812459at2"/>
<protein>
    <submittedName>
        <fullName evidence="2">Host attachment protein</fullName>
    </submittedName>
</protein>
<accession>A0A2S0NCI3</accession>
<feature type="region of interest" description="Disordered" evidence="1">
    <location>
        <begin position="45"/>
        <end position="71"/>
    </location>
</feature>
<dbReference type="KEGG" id="phr:C6569_12690"/>
<reference evidence="2 3" key="1">
    <citation type="submission" date="2018-03" db="EMBL/GenBank/DDBJ databases">
        <title>Genome sequencing of Phreatobacter sp.</title>
        <authorList>
            <person name="Kim S.-J."/>
            <person name="Heo J."/>
            <person name="Kwon S.-W."/>
        </authorList>
    </citation>
    <scope>NUCLEOTIDE SEQUENCE [LARGE SCALE GENOMIC DNA]</scope>
    <source>
        <strain evidence="2 3">S-12</strain>
    </source>
</reference>